<keyword evidence="5" id="KW-0030">Aminoacyl-tRNA synthetase</keyword>
<name>A0A645GWV0_9ZZZZ</name>
<protein>
    <recommendedName>
        <fullName evidence="6">Aminoacyl-tRNA synthetase class I anticodon-binding domain-containing protein</fullName>
    </recommendedName>
</protein>
<evidence type="ECO:0000256" key="5">
    <source>
        <dbReference type="ARBA" id="ARBA00023146"/>
    </source>
</evidence>
<dbReference type="GO" id="GO:0000049">
    <property type="term" value="F:tRNA binding"/>
    <property type="evidence" value="ECO:0007669"/>
    <property type="project" value="InterPro"/>
</dbReference>
<proteinExistence type="predicted"/>
<evidence type="ECO:0000313" key="7">
    <source>
        <dbReference type="EMBL" id="MPN28504.1"/>
    </source>
</evidence>
<evidence type="ECO:0000256" key="1">
    <source>
        <dbReference type="ARBA" id="ARBA00022598"/>
    </source>
</evidence>
<comment type="caution">
    <text evidence="7">The sequence shown here is derived from an EMBL/GenBank/DDBJ whole genome shotgun (WGS) entry which is preliminary data.</text>
</comment>
<dbReference type="GO" id="GO:0004812">
    <property type="term" value="F:aminoacyl-tRNA ligase activity"/>
    <property type="evidence" value="ECO:0007669"/>
    <property type="project" value="UniProtKB-KW"/>
</dbReference>
<evidence type="ECO:0000256" key="3">
    <source>
        <dbReference type="ARBA" id="ARBA00022840"/>
    </source>
</evidence>
<dbReference type="SUPFAM" id="SSF48163">
    <property type="entry name" value="An anticodon-binding domain of class I aminoacyl-tRNA synthetases"/>
    <property type="match status" value="1"/>
</dbReference>
<dbReference type="Gene3D" id="1.10.10.350">
    <property type="match status" value="1"/>
</dbReference>
<dbReference type="AlphaFoldDB" id="A0A645GWV0"/>
<keyword evidence="1" id="KW-0436">Ligase</keyword>
<dbReference type="EMBL" id="VSSQ01078826">
    <property type="protein sequence ID" value="MPN28504.1"/>
    <property type="molecule type" value="Genomic_DNA"/>
</dbReference>
<keyword evidence="2" id="KW-0547">Nucleotide-binding</keyword>
<dbReference type="GO" id="GO:0005524">
    <property type="term" value="F:ATP binding"/>
    <property type="evidence" value="ECO:0007669"/>
    <property type="project" value="UniProtKB-KW"/>
</dbReference>
<reference evidence="7" key="1">
    <citation type="submission" date="2019-08" db="EMBL/GenBank/DDBJ databases">
        <authorList>
            <person name="Kucharzyk K."/>
            <person name="Murdoch R.W."/>
            <person name="Higgins S."/>
            <person name="Loffler F."/>
        </authorList>
    </citation>
    <scope>NUCLEOTIDE SEQUENCE</scope>
</reference>
<dbReference type="Pfam" id="PF19269">
    <property type="entry name" value="Anticodon_2"/>
    <property type="match status" value="1"/>
</dbReference>
<keyword evidence="4" id="KW-0648">Protein biosynthesis</keyword>
<dbReference type="GO" id="GO:0006412">
    <property type="term" value="P:translation"/>
    <property type="evidence" value="ECO:0007669"/>
    <property type="project" value="UniProtKB-KW"/>
</dbReference>
<dbReference type="InterPro" id="IPR020751">
    <property type="entry name" value="aa-tRNA-synth_I_codon-bd_sub2"/>
</dbReference>
<evidence type="ECO:0000256" key="4">
    <source>
        <dbReference type="ARBA" id="ARBA00022917"/>
    </source>
</evidence>
<dbReference type="InterPro" id="IPR008925">
    <property type="entry name" value="aa_tRNA-synth_I_cd-bd_sf"/>
</dbReference>
<organism evidence="7">
    <name type="scientific">bioreactor metagenome</name>
    <dbReference type="NCBI Taxonomy" id="1076179"/>
    <lineage>
        <taxon>unclassified sequences</taxon>
        <taxon>metagenomes</taxon>
        <taxon>ecological metagenomes</taxon>
    </lineage>
</organism>
<evidence type="ECO:0000256" key="2">
    <source>
        <dbReference type="ARBA" id="ARBA00022741"/>
    </source>
</evidence>
<dbReference type="InterPro" id="IPR045462">
    <property type="entry name" value="aa-tRNA-synth_I_cd-bd"/>
</dbReference>
<keyword evidence="3" id="KW-0067">ATP-binding</keyword>
<accession>A0A645GWV0</accession>
<evidence type="ECO:0000259" key="6">
    <source>
        <dbReference type="Pfam" id="PF19269"/>
    </source>
</evidence>
<gene>
    <name evidence="7" type="ORF">SDC9_175946</name>
</gene>
<feature type="domain" description="Aminoacyl-tRNA synthetase class I anticodon-binding" evidence="6">
    <location>
        <begin position="2"/>
        <end position="52"/>
    </location>
</feature>
<sequence>MNQLCDDMQWKKGDFFMPLRVAFTNRKVSPPLFHTMELIGRARVIARMEMAIAALEK</sequence>